<keyword evidence="2" id="KW-1185">Reference proteome</keyword>
<evidence type="ECO:0000313" key="1">
    <source>
        <dbReference type="EMBL" id="CAG8572605.1"/>
    </source>
</evidence>
<protein>
    <submittedName>
        <fullName evidence="1">2425_t:CDS:1</fullName>
    </submittedName>
</protein>
<dbReference type="OrthoDB" id="2428915at2759"/>
<reference evidence="1" key="1">
    <citation type="submission" date="2021-06" db="EMBL/GenBank/DDBJ databases">
        <authorList>
            <person name="Kallberg Y."/>
            <person name="Tangrot J."/>
            <person name="Rosling A."/>
        </authorList>
    </citation>
    <scope>NUCLEOTIDE SEQUENCE</scope>
    <source>
        <strain evidence="1">AZ414A</strain>
    </source>
</reference>
<accession>A0A9N9G085</accession>
<evidence type="ECO:0000313" key="2">
    <source>
        <dbReference type="Proteomes" id="UP000789706"/>
    </source>
</evidence>
<gene>
    <name evidence="1" type="ORF">DEBURN_LOCUS8162</name>
</gene>
<proteinExistence type="predicted"/>
<organism evidence="1 2">
    <name type="scientific">Diversispora eburnea</name>
    <dbReference type="NCBI Taxonomy" id="1213867"/>
    <lineage>
        <taxon>Eukaryota</taxon>
        <taxon>Fungi</taxon>
        <taxon>Fungi incertae sedis</taxon>
        <taxon>Mucoromycota</taxon>
        <taxon>Glomeromycotina</taxon>
        <taxon>Glomeromycetes</taxon>
        <taxon>Diversisporales</taxon>
        <taxon>Diversisporaceae</taxon>
        <taxon>Diversispora</taxon>
    </lineage>
</organism>
<name>A0A9N9G085_9GLOM</name>
<dbReference type="AlphaFoldDB" id="A0A9N9G085"/>
<sequence length="89" mass="10252">MSQIRMYKNPVLIKVKSEKEIDDKEAVQSIKMYLKSDATEALPQKKLDNLKKLQRFLSRSNKLKSDSEGNIIPIAINMFLCNVANLRLN</sequence>
<dbReference type="EMBL" id="CAJVPK010001130">
    <property type="protein sequence ID" value="CAG8572605.1"/>
    <property type="molecule type" value="Genomic_DNA"/>
</dbReference>
<comment type="caution">
    <text evidence="1">The sequence shown here is derived from an EMBL/GenBank/DDBJ whole genome shotgun (WGS) entry which is preliminary data.</text>
</comment>
<dbReference type="Proteomes" id="UP000789706">
    <property type="component" value="Unassembled WGS sequence"/>
</dbReference>